<organism evidence="1 2">
    <name type="scientific">Cyphellophora europaea (strain CBS 101466)</name>
    <name type="common">Phialophora europaea</name>
    <dbReference type="NCBI Taxonomy" id="1220924"/>
    <lineage>
        <taxon>Eukaryota</taxon>
        <taxon>Fungi</taxon>
        <taxon>Dikarya</taxon>
        <taxon>Ascomycota</taxon>
        <taxon>Pezizomycotina</taxon>
        <taxon>Eurotiomycetes</taxon>
        <taxon>Chaetothyriomycetidae</taxon>
        <taxon>Chaetothyriales</taxon>
        <taxon>Cyphellophoraceae</taxon>
        <taxon>Cyphellophora</taxon>
    </lineage>
</organism>
<proteinExistence type="predicted"/>
<keyword evidence="2" id="KW-1185">Reference proteome</keyword>
<dbReference type="HOGENOM" id="CLU_060992_0_0_1"/>
<dbReference type="VEuPathDB" id="FungiDB:HMPREF1541_02525"/>
<dbReference type="eggNOG" id="ENOG502RPV1">
    <property type="taxonomic scope" value="Eukaryota"/>
</dbReference>
<gene>
    <name evidence="1" type="ORF">HMPREF1541_02525</name>
</gene>
<evidence type="ECO:0000313" key="2">
    <source>
        <dbReference type="Proteomes" id="UP000030752"/>
    </source>
</evidence>
<dbReference type="InParanoid" id="W2S3V7"/>
<protein>
    <submittedName>
        <fullName evidence="1">Uncharacterized protein</fullName>
    </submittedName>
</protein>
<dbReference type="OrthoDB" id="4160485at2759"/>
<reference evidence="1 2" key="1">
    <citation type="submission" date="2013-03" db="EMBL/GenBank/DDBJ databases">
        <title>The Genome Sequence of Phialophora europaea CBS 101466.</title>
        <authorList>
            <consortium name="The Broad Institute Genomics Platform"/>
            <person name="Cuomo C."/>
            <person name="de Hoog S."/>
            <person name="Gorbushina A."/>
            <person name="Walker B."/>
            <person name="Young S.K."/>
            <person name="Zeng Q."/>
            <person name="Gargeya S."/>
            <person name="Fitzgerald M."/>
            <person name="Haas B."/>
            <person name="Abouelleil A."/>
            <person name="Allen A.W."/>
            <person name="Alvarado L."/>
            <person name="Arachchi H.M."/>
            <person name="Berlin A.M."/>
            <person name="Chapman S.B."/>
            <person name="Gainer-Dewar J."/>
            <person name="Goldberg J."/>
            <person name="Griggs A."/>
            <person name="Gujja S."/>
            <person name="Hansen M."/>
            <person name="Howarth C."/>
            <person name="Imamovic A."/>
            <person name="Ireland A."/>
            <person name="Larimer J."/>
            <person name="McCowan C."/>
            <person name="Murphy C."/>
            <person name="Pearson M."/>
            <person name="Poon T.W."/>
            <person name="Priest M."/>
            <person name="Roberts A."/>
            <person name="Saif S."/>
            <person name="Shea T."/>
            <person name="Sisk P."/>
            <person name="Sykes S."/>
            <person name="Wortman J."/>
            <person name="Nusbaum C."/>
            <person name="Birren B."/>
        </authorList>
    </citation>
    <scope>NUCLEOTIDE SEQUENCE [LARGE SCALE GENOMIC DNA]</scope>
    <source>
        <strain evidence="1 2">CBS 101466</strain>
    </source>
</reference>
<name>W2S3V7_CYPE1</name>
<dbReference type="RefSeq" id="XP_008715102.1">
    <property type="nucleotide sequence ID" value="XM_008716880.1"/>
</dbReference>
<accession>W2S3V7</accession>
<sequence>MESTLSASSARGRLAVNGVVIEQCTVEYLHHLCVEMLRAMAQPFVRLAKDTNEDEDEDRLEFIIHELKRLLLNPALFPSDSARVKLLALAALDSELQFQEACGNHIVENEVQELELVRRQAYSRPLYQPGTHGWENFLLNMAPGAPEDPSNRAISTPKSSFQMIPAVGLRILADFEREERDIVKYIEQAPTDYGVEPAQTTLVIDFDKSTPWEERIPRRLLKNRTDRVVARPNPFKNGRSIREDISKCPTQPVENIGSFLHHIETPQAVPATLTASDVFPAYSIRQWHPPTKYAHLRFRHINDQGPA</sequence>
<dbReference type="AlphaFoldDB" id="W2S3V7"/>
<evidence type="ECO:0000313" key="1">
    <source>
        <dbReference type="EMBL" id="ETN43366.1"/>
    </source>
</evidence>
<dbReference type="Proteomes" id="UP000030752">
    <property type="component" value="Unassembled WGS sequence"/>
</dbReference>
<dbReference type="EMBL" id="KB822718">
    <property type="protein sequence ID" value="ETN43366.1"/>
    <property type="molecule type" value="Genomic_DNA"/>
</dbReference>
<dbReference type="GeneID" id="19969864"/>